<dbReference type="AlphaFoldDB" id="T0J5L6"/>
<dbReference type="PROSITE" id="PS51257">
    <property type="entry name" value="PROKAR_LIPOPROTEIN"/>
    <property type="match status" value="1"/>
</dbReference>
<evidence type="ECO:0008006" key="4">
    <source>
        <dbReference type="Google" id="ProtNLM"/>
    </source>
</evidence>
<proteinExistence type="predicted"/>
<dbReference type="OrthoDB" id="7390084at2"/>
<evidence type="ECO:0000256" key="1">
    <source>
        <dbReference type="SAM" id="MobiDB-lite"/>
    </source>
</evidence>
<evidence type="ECO:0000313" key="3">
    <source>
        <dbReference type="Proteomes" id="UP000015527"/>
    </source>
</evidence>
<feature type="region of interest" description="Disordered" evidence="1">
    <location>
        <begin position="81"/>
        <end position="120"/>
    </location>
</feature>
<dbReference type="eggNOG" id="ENOG5032TJS">
    <property type="taxonomic scope" value="Bacteria"/>
</dbReference>
<reference evidence="2 3" key="1">
    <citation type="journal article" date="2013" name="Genome Announc.">
        <title>Genome Sequence of Novosphingobium lindaniclasticum LE124T, Isolated from a Hexachlorocyclohexane Dumpsite.</title>
        <authorList>
            <person name="Saxena A."/>
            <person name="Nayyar N."/>
            <person name="Sangwan N."/>
            <person name="Kumari R."/>
            <person name="Khurana J.P."/>
            <person name="Lal R."/>
        </authorList>
    </citation>
    <scope>NUCLEOTIDE SEQUENCE [LARGE SCALE GENOMIC DNA]</scope>
    <source>
        <strain evidence="2 3">LE124</strain>
    </source>
</reference>
<dbReference type="PATRIC" id="fig|1096930.3.peg.315"/>
<comment type="caution">
    <text evidence="2">The sequence shown here is derived from an EMBL/GenBank/DDBJ whole genome shotgun (WGS) entry which is preliminary data.</text>
</comment>
<dbReference type="EMBL" id="ATHL01000014">
    <property type="protein sequence ID" value="EQB19450.1"/>
    <property type="molecule type" value="Genomic_DNA"/>
</dbReference>
<gene>
    <name evidence="2" type="ORF">L284_01610</name>
</gene>
<protein>
    <recommendedName>
        <fullName evidence="4">Lipoprotein</fullName>
    </recommendedName>
</protein>
<organism evidence="2 3">
    <name type="scientific">Novosphingobium lindaniclasticum LE124</name>
    <dbReference type="NCBI Taxonomy" id="1096930"/>
    <lineage>
        <taxon>Bacteria</taxon>
        <taxon>Pseudomonadati</taxon>
        <taxon>Pseudomonadota</taxon>
        <taxon>Alphaproteobacteria</taxon>
        <taxon>Sphingomonadales</taxon>
        <taxon>Sphingomonadaceae</taxon>
        <taxon>Novosphingobium</taxon>
    </lineage>
</organism>
<name>T0J5L6_9SPHN</name>
<dbReference type="Proteomes" id="UP000015527">
    <property type="component" value="Unassembled WGS sequence"/>
</dbReference>
<sequence length="277" mass="29880">MIETQRRPAGRRLLGGLAVAALALLAAACIFAPGKFISTLDLRKDRTFTFRYAGEVVMVPLQMSKPKPFEAEACHNDDYEERPCTEDELAQQKADWDKSSEEKKKSEAETTRLLLGGLDPSDPKAGEQIAEKLRRQVGWNKAVYLGNGKFDVDFATTGRLDHDFAFPTIEGFAMSNAFVQLSLRRDGSVRIDAPSFGLQGGAAGMGAMMGDLASGKSKEAMPGPSEADGTFTLTTDGEILANNTDEGPKAAPRGKALFWKVDPRTPAAPTALVRLAP</sequence>
<evidence type="ECO:0000313" key="2">
    <source>
        <dbReference type="EMBL" id="EQB19450.1"/>
    </source>
</evidence>
<dbReference type="RefSeq" id="WP_021232304.1">
    <property type="nucleotide sequence ID" value="NZ_ATHL01000014.1"/>
</dbReference>
<keyword evidence="3" id="KW-1185">Reference proteome</keyword>
<accession>T0J5L6</accession>
<feature type="compositionally biased region" description="Basic and acidic residues" evidence="1">
    <location>
        <begin position="94"/>
        <end position="110"/>
    </location>
</feature>